<evidence type="ECO:0000313" key="2">
    <source>
        <dbReference type="EMBL" id="KAF0975496.1"/>
    </source>
</evidence>
<proteinExistence type="predicted"/>
<evidence type="ECO:0000256" key="1">
    <source>
        <dbReference type="SAM" id="MobiDB-lite"/>
    </source>
</evidence>
<feature type="compositionally biased region" description="Polar residues" evidence="1">
    <location>
        <begin position="30"/>
        <end position="49"/>
    </location>
</feature>
<feature type="compositionally biased region" description="Acidic residues" evidence="1">
    <location>
        <begin position="9"/>
        <end position="29"/>
    </location>
</feature>
<organism evidence="2 3">
    <name type="scientific">Naegleria fowleri</name>
    <name type="common">Brain eating amoeba</name>
    <dbReference type="NCBI Taxonomy" id="5763"/>
    <lineage>
        <taxon>Eukaryota</taxon>
        <taxon>Discoba</taxon>
        <taxon>Heterolobosea</taxon>
        <taxon>Tetramitia</taxon>
        <taxon>Eutetramitia</taxon>
        <taxon>Vahlkampfiidae</taxon>
        <taxon>Naegleria</taxon>
    </lineage>
</organism>
<feature type="region of interest" description="Disordered" evidence="1">
    <location>
        <begin position="247"/>
        <end position="296"/>
    </location>
</feature>
<reference evidence="2 3" key="1">
    <citation type="journal article" date="2019" name="Sci. Rep.">
        <title>Nanopore sequencing improves the draft genome of the human pathogenic amoeba Naegleria fowleri.</title>
        <authorList>
            <person name="Liechti N."/>
            <person name="Schurch N."/>
            <person name="Bruggmann R."/>
            <person name="Wittwer M."/>
        </authorList>
    </citation>
    <scope>NUCLEOTIDE SEQUENCE [LARGE SCALE GENOMIC DNA]</scope>
    <source>
        <strain evidence="2 3">ATCC 30894</strain>
    </source>
</reference>
<dbReference type="VEuPathDB" id="AmoebaDB:NF0116880"/>
<dbReference type="EMBL" id="VFQX01000044">
    <property type="protein sequence ID" value="KAF0975496.1"/>
    <property type="molecule type" value="Genomic_DNA"/>
</dbReference>
<accession>A0A6A5BKU3</accession>
<name>A0A6A5BKU3_NAEFO</name>
<evidence type="ECO:0008006" key="4">
    <source>
        <dbReference type="Google" id="ProtNLM"/>
    </source>
</evidence>
<dbReference type="AlphaFoldDB" id="A0A6A5BKU3"/>
<dbReference type="Proteomes" id="UP000444721">
    <property type="component" value="Unassembled WGS sequence"/>
</dbReference>
<dbReference type="GO" id="GO:0005778">
    <property type="term" value="C:peroxisomal membrane"/>
    <property type="evidence" value="ECO:0007669"/>
    <property type="project" value="TreeGrafter"/>
</dbReference>
<dbReference type="VEuPathDB" id="AmoebaDB:FDP41_005490"/>
<dbReference type="VEuPathDB" id="AmoebaDB:NfTy_066670"/>
<dbReference type="Gene3D" id="1.20.120.900">
    <property type="entry name" value="Pex19, mPTS binding domain"/>
    <property type="match status" value="1"/>
</dbReference>
<dbReference type="PANTHER" id="PTHR12774:SF2">
    <property type="entry name" value="PEROXISOMAL BIOGENESIS FACTOR 19"/>
    <property type="match status" value="1"/>
</dbReference>
<sequence>MLNNNNNVEQDDLDDLLEDALKEFDDDTNDNSASPNPSKASETTTTTKQNSNSLTASSSTAESTRNDDIDLDDILEKTLLSEEKQVVNHLAEQVTKFFSELEKEGNNDDENKTTASSSSSSNSSYNFQEVMKNTLDMLNKNAASMNNATNLPSGGEDQDESVDEGAFSGLLQKMMEVLMSPDILRQPMEELREKYPIWLKEKKGQVPEEEYQRVKRQYDLCCKICRVYETQQYPDAIDELIELMKAMQEQGQPPEEIVSQLSKPEGGNEEASEVHKLLQGLNLPSNMGDGKGCPTQ</sequence>
<comment type="caution">
    <text evidence="2">The sequence shown here is derived from an EMBL/GenBank/DDBJ whole genome shotgun (WGS) entry which is preliminary data.</text>
</comment>
<protein>
    <recommendedName>
        <fullName evidence="4">Peroxin-19</fullName>
    </recommendedName>
</protein>
<evidence type="ECO:0000313" key="3">
    <source>
        <dbReference type="Proteomes" id="UP000444721"/>
    </source>
</evidence>
<dbReference type="OMA" id="YEPMKEM"/>
<dbReference type="GeneID" id="68112708"/>
<feature type="region of interest" description="Disordered" evidence="1">
    <location>
        <begin position="1"/>
        <end position="65"/>
    </location>
</feature>
<feature type="region of interest" description="Disordered" evidence="1">
    <location>
        <begin position="102"/>
        <end position="125"/>
    </location>
</feature>
<dbReference type="InterPro" id="IPR038322">
    <property type="entry name" value="Pex19_C_sf"/>
</dbReference>
<dbReference type="GO" id="GO:0033328">
    <property type="term" value="F:peroxisome membrane targeting sequence binding"/>
    <property type="evidence" value="ECO:0007669"/>
    <property type="project" value="TreeGrafter"/>
</dbReference>
<feature type="compositionally biased region" description="Low complexity" evidence="1">
    <location>
        <begin position="50"/>
        <end position="63"/>
    </location>
</feature>
<dbReference type="RefSeq" id="XP_044560209.1">
    <property type="nucleotide sequence ID" value="XM_044709020.1"/>
</dbReference>
<dbReference type="GO" id="GO:0045046">
    <property type="term" value="P:protein import into peroxisome membrane"/>
    <property type="evidence" value="ECO:0007669"/>
    <property type="project" value="TreeGrafter"/>
</dbReference>
<dbReference type="OrthoDB" id="21292at2759"/>
<keyword evidence="3" id="KW-1185">Reference proteome</keyword>
<dbReference type="InterPro" id="IPR006708">
    <property type="entry name" value="Pex19"/>
</dbReference>
<dbReference type="Pfam" id="PF04614">
    <property type="entry name" value="Pex19"/>
    <property type="match status" value="1"/>
</dbReference>
<gene>
    <name evidence="2" type="ORF">FDP41_005490</name>
</gene>
<feature type="compositionally biased region" description="Basic and acidic residues" evidence="1">
    <location>
        <begin position="102"/>
        <end position="112"/>
    </location>
</feature>
<dbReference type="PANTHER" id="PTHR12774">
    <property type="entry name" value="PEROXISOMAL BIOGENESIS FACTOR 19"/>
    <property type="match status" value="1"/>
</dbReference>